<organism evidence="1 2">
    <name type="scientific">Nemania bipapillata</name>
    <dbReference type="NCBI Taxonomy" id="110536"/>
    <lineage>
        <taxon>Eukaryota</taxon>
        <taxon>Fungi</taxon>
        <taxon>Dikarya</taxon>
        <taxon>Ascomycota</taxon>
        <taxon>Pezizomycotina</taxon>
        <taxon>Sordariomycetes</taxon>
        <taxon>Xylariomycetidae</taxon>
        <taxon>Xylariales</taxon>
        <taxon>Xylariaceae</taxon>
        <taxon>Nemania</taxon>
    </lineage>
</organism>
<evidence type="ECO:0000313" key="1">
    <source>
        <dbReference type="EMBL" id="KAJ8105109.1"/>
    </source>
</evidence>
<protein>
    <submittedName>
        <fullName evidence="1">Uncharacterized protein</fullName>
    </submittedName>
</protein>
<comment type="caution">
    <text evidence="1">The sequence shown here is derived from an EMBL/GenBank/DDBJ whole genome shotgun (WGS) entry which is preliminary data.</text>
</comment>
<name>A0ACC2HPX1_9PEZI</name>
<dbReference type="Proteomes" id="UP001153334">
    <property type="component" value="Unassembled WGS sequence"/>
</dbReference>
<accession>A0ACC2HPX1</accession>
<gene>
    <name evidence="1" type="ORF">ONZ43_g7558</name>
</gene>
<sequence length="344" mass="39450">MLPGDTRTAFRQISLGVKAYFEQQYRDEMQRYEDSGRDGDEPNRNQFINKCMRQAADNPRSNRDFDILTRSSCFPHAAVLRRDGIVDNDEFLVTRLQGIATAISRILHPDSLNQLPVAAVTALFRQSPFYAHRVKIREQSPKIAWVETYIRNLIAIRRAPRDSEEVLKRYGPAPPDNTNCRHALVLSDNPLSAYLSTMVLWDIFSREIESKTVIFLYAHSGISATGRAEYTRYMQQSCERTNIVKVLISTMDIFGVGHNLQRVNTAIITEVPSSHEKQKQAFGRVDRKGQTMTPLLYQLFDDENLAERVRMFRNKNRRFLANQGHDDDDAGDLEQLLPPDDLGV</sequence>
<keyword evidence="2" id="KW-1185">Reference proteome</keyword>
<proteinExistence type="predicted"/>
<dbReference type="EMBL" id="JAPESX010003369">
    <property type="protein sequence ID" value="KAJ8105109.1"/>
    <property type="molecule type" value="Genomic_DNA"/>
</dbReference>
<evidence type="ECO:0000313" key="2">
    <source>
        <dbReference type="Proteomes" id="UP001153334"/>
    </source>
</evidence>
<reference evidence="1" key="1">
    <citation type="submission" date="2022-11" db="EMBL/GenBank/DDBJ databases">
        <title>Genome Sequence of Nemania bipapillata.</title>
        <authorList>
            <person name="Buettner E."/>
        </authorList>
    </citation>
    <scope>NUCLEOTIDE SEQUENCE</scope>
    <source>
        <strain evidence="1">CP14</strain>
    </source>
</reference>